<dbReference type="PANTHER" id="PTHR39490">
    <property type="entry name" value="ARRESTIN DOMAIN-CONTAINING PROTEIN D"/>
    <property type="match status" value="1"/>
</dbReference>
<dbReference type="EMBL" id="GEGO01006312">
    <property type="protein sequence ID" value="JAR89092.1"/>
    <property type="molecule type" value="Transcribed_RNA"/>
</dbReference>
<dbReference type="InterPro" id="IPR032031">
    <property type="entry name" value="ZFYVE21_C"/>
</dbReference>
<dbReference type="Gene3D" id="3.30.40.10">
    <property type="entry name" value="Zinc/RING finger domain, C3HC4 (zinc finger)"/>
    <property type="match status" value="1"/>
</dbReference>
<dbReference type="Pfam" id="PF01363">
    <property type="entry name" value="FYVE"/>
    <property type="match status" value="1"/>
</dbReference>
<reference evidence="6" key="1">
    <citation type="journal article" date="2018" name="PLoS Negl. Trop. Dis.">
        <title>Sialome diversity of ticks revealed by RNAseq of single tick salivary glands.</title>
        <authorList>
            <person name="Perner J."/>
            <person name="Kropackova S."/>
            <person name="Kopacek P."/>
            <person name="Ribeiro J.M."/>
        </authorList>
    </citation>
    <scope>NUCLEOTIDE SEQUENCE</scope>
    <source>
        <strain evidence="6">Siblings of single egg batch collected in Ceske Budejovice</strain>
        <tissue evidence="6">Salivary glands</tissue>
    </source>
</reference>
<dbReference type="InterPro" id="IPR000306">
    <property type="entry name" value="Znf_FYVE"/>
</dbReference>
<dbReference type="InterPro" id="IPR017455">
    <property type="entry name" value="Znf_FYVE-rel"/>
</dbReference>
<dbReference type="Gene3D" id="2.30.29.160">
    <property type="entry name" value="Zinc finger FYVE domain-containing protein 21, C-terminal"/>
    <property type="match status" value="1"/>
</dbReference>
<dbReference type="InterPro" id="IPR052113">
    <property type="entry name" value="FYVE-type_Zinc_Finger"/>
</dbReference>
<evidence type="ECO:0000256" key="2">
    <source>
        <dbReference type="ARBA" id="ARBA00022771"/>
    </source>
</evidence>
<protein>
    <submittedName>
        <fullName evidence="6">Putative membrane trafficking and cell signaling protein hrs</fullName>
    </submittedName>
</protein>
<dbReference type="AlphaFoldDB" id="A0A147BF88"/>
<dbReference type="Pfam" id="PF16696">
    <property type="entry name" value="ZFYVE21_C"/>
    <property type="match status" value="1"/>
</dbReference>
<accession>A0A147BF88</accession>
<evidence type="ECO:0000256" key="3">
    <source>
        <dbReference type="ARBA" id="ARBA00022833"/>
    </source>
</evidence>
<dbReference type="InterPro" id="IPR011011">
    <property type="entry name" value="Znf_FYVE_PHD"/>
</dbReference>
<dbReference type="SMART" id="SM00064">
    <property type="entry name" value="FYVE"/>
    <property type="match status" value="1"/>
</dbReference>
<dbReference type="InterPro" id="IPR038632">
    <property type="entry name" value="ZFYVE21_C_sf"/>
</dbReference>
<proteinExistence type="predicted"/>
<dbReference type="PROSITE" id="PS50178">
    <property type="entry name" value="ZF_FYVE"/>
    <property type="match status" value="1"/>
</dbReference>
<evidence type="ECO:0000256" key="1">
    <source>
        <dbReference type="ARBA" id="ARBA00022723"/>
    </source>
</evidence>
<keyword evidence="1" id="KW-0479">Metal-binding</keyword>
<dbReference type="PANTHER" id="PTHR39490:SF8">
    <property type="entry name" value="ZINC FINGER FYVE DOMAIN-CONTAINING PROTEIN 21"/>
    <property type="match status" value="1"/>
</dbReference>
<sequence>MTTAPKKLVKSKSGLRIVSANSDELSPFFLDEPPWTPDRERSDCVRCRCKFDLITRRHHCRRCGRVYCGSCCGRRLPLQRMCFVDPVRVCQDCSPATLRENDFYDRHLKLLLKGARFLVSVSPEVDLGSATAHCCRLSGDHRVIEMESSHSKDCVEIPLTNIMSFRILRPNSPTADTGGGDGGGVTGVVLGYKSDHEGQVVVHLGVTPGPEAGTGALWIVALNKAFRMIRSPDTSPD</sequence>
<name>A0A147BF88_IXORI</name>
<keyword evidence="2 4" id="KW-0863">Zinc-finger</keyword>
<evidence type="ECO:0000256" key="4">
    <source>
        <dbReference type="PROSITE-ProRule" id="PRU00091"/>
    </source>
</evidence>
<dbReference type="SUPFAM" id="SSF57903">
    <property type="entry name" value="FYVE/PHD zinc finger"/>
    <property type="match status" value="1"/>
</dbReference>
<organism evidence="6">
    <name type="scientific">Ixodes ricinus</name>
    <name type="common">Common tick</name>
    <name type="synonym">Acarus ricinus</name>
    <dbReference type="NCBI Taxonomy" id="34613"/>
    <lineage>
        <taxon>Eukaryota</taxon>
        <taxon>Metazoa</taxon>
        <taxon>Ecdysozoa</taxon>
        <taxon>Arthropoda</taxon>
        <taxon>Chelicerata</taxon>
        <taxon>Arachnida</taxon>
        <taxon>Acari</taxon>
        <taxon>Parasitiformes</taxon>
        <taxon>Ixodida</taxon>
        <taxon>Ixodoidea</taxon>
        <taxon>Ixodidae</taxon>
        <taxon>Ixodinae</taxon>
        <taxon>Ixodes</taxon>
    </lineage>
</organism>
<evidence type="ECO:0000313" key="6">
    <source>
        <dbReference type="EMBL" id="JAR89092.1"/>
    </source>
</evidence>
<evidence type="ECO:0000259" key="5">
    <source>
        <dbReference type="PROSITE" id="PS50178"/>
    </source>
</evidence>
<dbReference type="InterPro" id="IPR013083">
    <property type="entry name" value="Znf_RING/FYVE/PHD"/>
</dbReference>
<keyword evidence="3" id="KW-0862">Zinc</keyword>
<dbReference type="GO" id="GO:0008270">
    <property type="term" value="F:zinc ion binding"/>
    <property type="evidence" value="ECO:0007669"/>
    <property type="project" value="UniProtKB-KW"/>
</dbReference>
<feature type="domain" description="FYVE-type" evidence="5">
    <location>
        <begin position="38"/>
        <end position="93"/>
    </location>
</feature>